<dbReference type="Gene3D" id="1.10.510.10">
    <property type="entry name" value="Transferase(Phosphotransferase) domain 1"/>
    <property type="match status" value="1"/>
</dbReference>
<feature type="region of interest" description="Disordered" evidence="10">
    <location>
        <begin position="351"/>
        <end position="379"/>
    </location>
</feature>
<dbReference type="Proteomes" id="UP000515123">
    <property type="component" value="Linkage group 12"/>
</dbReference>
<evidence type="ECO:0000256" key="3">
    <source>
        <dbReference type="ARBA" id="ARBA00022741"/>
    </source>
</evidence>
<evidence type="ECO:0000256" key="5">
    <source>
        <dbReference type="ARBA" id="ARBA00022840"/>
    </source>
</evidence>
<comment type="catalytic activity">
    <reaction evidence="6">
        <text>L-threonyl-[protein] + ATP = O-phospho-L-threonyl-[protein] + ADP + H(+)</text>
        <dbReference type="Rhea" id="RHEA:46608"/>
        <dbReference type="Rhea" id="RHEA-COMP:11060"/>
        <dbReference type="Rhea" id="RHEA-COMP:11605"/>
        <dbReference type="ChEBI" id="CHEBI:15378"/>
        <dbReference type="ChEBI" id="CHEBI:30013"/>
        <dbReference type="ChEBI" id="CHEBI:30616"/>
        <dbReference type="ChEBI" id="CHEBI:61977"/>
        <dbReference type="ChEBI" id="CHEBI:456216"/>
        <dbReference type="EC" id="2.7.11.1"/>
    </reaction>
</comment>
<dbReference type="OrthoDB" id="4062651at2759"/>
<evidence type="ECO:0000256" key="7">
    <source>
        <dbReference type="ARBA" id="ARBA00048679"/>
    </source>
</evidence>
<evidence type="ECO:0000256" key="8">
    <source>
        <dbReference type="PROSITE-ProRule" id="PRU10141"/>
    </source>
</evidence>
<reference evidence="12 13" key="1">
    <citation type="journal article" date="2016" name="DNA Res.">
        <title>The draft genome of MD-2 pineapple using hybrid error correction of long reads.</title>
        <authorList>
            <person name="Redwan R.M."/>
            <person name="Saidin A."/>
            <person name="Kumar S.V."/>
        </authorList>
    </citation>
    <scope>NUCLEOTIDE SEQUENCE [LARGE SCALE GENOMIC DNA]</scope>
    <source>
        <strain evidence="13">cv. MD2</strain>
        <tissue evidence="12">Leaf</tissue>
    </source>
</reference>
<evidence type="ECO:0000256" key="4">
    <source>
        <dbReference type="ARBA" id="ARBA00022777"/>
    </source>
</evidence>
<dbReference type="Proteomes" id="UP000092600">
    <property type="component" value="Unassembled WGS sequence"/>
</dbReference>
<feature type="compositionally biased region" description="Polar residues" evidence="10">
    <location>
        <begin position="355"/>
        <end position="378"/>
    </location>
</feature>
<dbReference type="SUPFAM" id="SSF56112">
    <property type="entry name" value="Protein kinase-like (PK-like)"/>
    <property type="match status" value="1"/>
</dbReference>
<dbReference type="PROSITE" id="PS50011">
    <property type="entry name" value="PROTEIN_KINASE_DOM"/>
    <property type="match status" value="1"/>
</dbReference>
<name>A0A199W1V4_ANACO</name>
<dbReference type="PRINTS" id="PR00109">
    <property type="entry name" value="TYRKINASE"/>
</dbReference>
<dbReference type="InterPro" id="IPR011009">
    <property type="entry name" value="Kinase-like_dom_sf"/>
</dbReference>
<dbReference type="STRING" id="4615.A0A199W1V4"/>
<comment type="catalytic activity">
    <reaction evidence="7">
        <text>L-seryl-[protein] + ATP = O-phospho-L-seryl-[protein] + ADP + H(+)</text>
        <dbReference type="Rhea" id="RHEA:17989"/>
        <dbReference type="Rhea" id="RHEA-COMP:9863"/>
        <dbReference type="Rhea" id="RHEA-COMP:11604"/>
        <dbReference type="ChEBI" id="CHEBI:15378"/>
        <dbReference type="ChEBI" id="CHEBI:29999"/>
        <dbReference type="ChEBI" id="CHEBI:30616"/>
        <dbReference type="ChEBI" id="CHEBI:83421"/>
        <dbReference type="ChEBI" id="CHEBI:456216"/>
        <dbReference type="EC" id="2.7.11.1"/>
    </reaction>
</comment>
<keyword evidence="1 9" id="KW-0723">Serine/threonine-protein kinase</keyword>
<reference evidence="15" key="2">
    <citation type="submission" date="2025-04" db="UniProtKB">
        <authorList>
            <consortium name="RefSeq"/>
        </authorList>
    </citation>
    <scope>IDENTIFICATION</scope>
    <source>
        <tissue evidence="15">Leaf</tissue>
    </source>
</reference>
<proteinExistence type="inferred from homology"/>
<protein>
    <submittedName>
        <fullName evidence="12 15">Serine/threonine-protein kinase HT1</fullName>
    </submittedName>
</protein>
<dbReference type="GO" id="GO:0004674">
    <property type="term" value="F:protein serine/threonine kinase activity"/>
    <property type="evidence" value="ECO:0007669"/>
    <property type="project" value="UniProtKB-KW"/>
</dbReference>
<dbReference type="InterPro" id="IPR001245">
    <property type="entry name" value="Ser-Thr/Tyr_kinase_cat_dom"/>
</dbReference>
<evidence type="ECO:0000256" key="1">
    <source>
        <dbReference type="ARBA" id="ARBA00022527"/>
    </source>
</evidence>
<dbReference type="Gramene" id="Aco000572.1.mrna1">
    <property type="protein sequence ID" value="Aco000572.1.mrna1"/>
    <property type="gene ID" value="Aco000572.1.path1"/>
</dbReference>
<dbReference type="InterPro" id="IPR017441">
    <property type="entry name" value="Protein_kinase_ATP_BS"/>
</dbReference>
<keyword evidence="3 8" id="KW-0547">Nucleotide-binding</keyword>
<dbReference type="PROSITE" id="PS00108">
    <property type="entry name" value="PROTEIN_KINASE_ST"/>
    <property type="match status" value="1"/>
</dbReference>
<keyword evidence="5 8" id="KW-0067">ATP-binding</keyword>
<evidence type="ECO:0000256" key="2">
    <source>
        <dbReference type="ARBA" id="ARBA00022679"/>
    </source>
</evidence>
<dbReference type="PANTHER" id="PTHR44329">
    <property type="entry name" value="SERINE/THREONINE-PROTEIN KINASE TNNI3K-RELATED"/>
    <property type="match status" value="1"/>
</dbReference>
<dbReference type="PROSITE" id="PS00107">
    <property type="entry name" value="PROTEIN_KINASE_ATP"/>
    <property type="match status" value="1"/>
</dbReference>
<dbReference type="InterPro" id="IPR008271">
    <property type="entry name" value="Ser/Thr_kinase_AS"/>
</dbReference>
<gene>
    <name evidence="15" type="primary">LOC109718584</name>
    <name evidence="12" type="ORF">ACMD2_00241</name>
</gene>
<sequence length="399" mass="44391">MLCKFEESESVASSSCRARRSMSCGEESKDGRREGDEIKRVGMSKVADNSVGTSGDALRAPQPLEIDQKLLLNPRSLFIGSKIGEGAHGKVYEGRYGEQIVAIKVLNGGDTPEERATLEARFVREVTMMSRVKHENLVKFIGACKDPIMVIASELLPGTSLKKYLSSMQPGILDLRTAINFALDIAHAMECLHANGIIHRDLKPDNLLLTANQKNVKLVDFGLAREETVTEMMTAETGTYRWMAPELYSTVTLRHGEKKHYTNKVDVYSFGIVLWELLTNKMPFEGMSNLQAAYAAAFKQMRPPFPDDTPPELVFIVQSCWVEDPNMRPNFGQIIRMLNTFLFTLPPPLPDREANTNQEAKAVPTSSRGTITATSNARSGKRSFLRQLFAAKRATNGRT</sequence>
<accession>A0A199W1V4</accession>
<dbReference type="EMBL" id="LSRQ01000333">
    <property type="protein sequence ID" value="OAY83447.1"/>
    <property type="molecule type" value="Genomic_DNA"/>
</dbReference>
<feature type="region of interest" description="Disordered" evidence="10">
    <location>
        <begin position="7"/>
        <end position="56"/>
    </location>
</feature>
<dbReference type="Pfam" id="PF07714">
    <property type="entry name" value="PK_Tyr_Ser-Thr"/>
    <property type="match status" value="1"/>
</dbReference>
<dbReference type="FunFam" id="3.30.200.20:FF:000034">
    <property type="entry name" value="Kinase suppressor of Ras 1"/>
    <property type="match status" value="1"/>
</dbReference>
<evidence type="ECO:0000313" key="12">
    <source>
        <dbReference type="EMBL" id="OAY83447.1"/>
    </source>
</evidence>
<keyword evidence="14" id="KW-1185">Reference proteome</keyword>
<evidence type="ECO:0000256" key="10">
    <source>
        <dbReference type="SAM" id="MobiDB-lite"/>
    </source>
</evidence>
<evidence type="ECO:0000259" key="11">
    <source>
        <dbReference type="PROSITE" id="PS50011"/>
    </source>
</evidence>
<evidence type="ECO:0000313" key="15">
    <source>
        <dbReference type="RefSeq" id="XP_020100468.1"/>
    </source>
</evidence>
<dbReference type="GeneID" id="109718584"/>
<dbReference type="AlphaFoldDB" id="A0A199W1V4"/>
<dbReference type="InterPro" id="IPR051681">
    <property type="entry name" value="Ser/Thr_Kinases-Pseudokinases"/>
</dbReference>
<evidence type="ECO:0000313" key="14">
    <source>
        <dbReference type="Proteomes" id="UP000515123"/>
    </source>
</evidence>
<dbReference type="GO" id="GO:0005524">
    <property type="term" value="F:ATP binding"/>
    <property type="evidence" value="ECO:0007669"/>
    <property type="project" value="UniProtKB-UniRule"/>
</dbReference>
<keyword evidence="2" id="KW-0808">Transferase</keyword>
<feature type="binding site" evidence="8">
    <location>
        <position position="104"/>
    </location>
    <ligand>
        <name>ATP</name>
        <dbReference type="ChEBI" id="CHEBI:30616"/>
    </ligand>
</feature>
<dbReference type="RefSeq" id="XP_020100468.1">
    <property type="nucleotide sequence ID" value="XM_020244879.1"/>
</dbReference>
<dbReference type="CDD" id="cd13999">
    <property type="entry name" value="STKc_MAP3K-like"/>
    <property type="match status" value="1"/>
</dbReference>
<evidence type="ECO:0000313" key="13">
    <source>
        <dbReference type="Proteomes" id="UP000092600"/>
    </source>
</evidence>
<keyword evidence="4 12" id="KW-0418">Kinase</keyword>
<feature type="compositionally biased region" description="Basic and acidic residues" evidence="10">
    <location>
        <begin position="26"/>
        <end position="40"/>
    </location>
</feature>
<dbReference type="InterPro" id="IPR000719">
    <property type="entry name" value="Prot_kinase_dom"/>
</dbReference>
<dbReference type="Gene3D" id="3.30.200.20">
    <property type="entry name" value="Phosphorylase Kinase, domain 1"/>
    <property type="match status" value="1"/>
</dbReference>
<dbReference type="SMART" id="SM00220">
    <property type="entry name" value="S_TKc"/>
    <property type="match status" value="1"/>
</dbReference>
<comment type="similarity">
    <text evidence="9">Belongs to the protein kinase superfamily.</text>
</comment>
<evidence type="ECO:0000256" key="9">
    <source>
        <dbReference type="RuleBase" id="RU000304"/>
    </source>
</evidence>
<feature type="domain" description="Protein kinase" evidence="11">
    <location>
        <begin position="77"/>
        <end position="342"/>
    </location>
</feature>
<evidence type="ECO:0000256" key="6">
    <source>
        <dbReference type="ARBA" id="ARBA00047899"/>
    </source>
</evidence>
<organism evidence="12 13">
    <name type="scientific">Ananas comosus</name>
    <name type="common">Pineapple</name>
    <name type="synonym">Ananas ananas</name>
    <dbReference type="NCBI Taxonomy" id="4615"/>
    <lineage>
        <taxon>Eukaryota</taxon>
        <taxon>Viridiplantae</taxon>
        <taxon>Streptophyta</taxon>
        <taxon>Embryophyta</taxon>
        <taxon>Tracheophyta</taxon>
        <taxon>Spermatophyta</taxon>
        <taxon>Magnoliopsida</taxon>
        <taxon>Liliopsida</taxon>
        <taxon>Poales</taxon>
        <taxon>Bromeliaceae</taxon>
        <taxon>Bromelioideae</taxon>
        <taxon>Ananas</taxon>
    </lineage>
</organism>
<feature type="compositionally biased region" description="Low complexity" evidence="10">
    <location>
        <begin position="10"/>
        <end position="24"/>
    </location>
</feature>
<dbReference type="PANTHER" id="PTHR44329:SF84">
    <property type="entry name" value="PROTEIN KINASE LIKE PROTEIN"/>
    <property type="match status" value="1"/>
</dbReference>